<dbReference type="GO" id="GO:0005886">
    <property type="term" value="C:plasma membrane"/>
    <property type="evidence" value="ECO:0007669"/>
    <property type="project" value="UniProtKB-SubCell"/>
</dbReference>
<comment type="caution">
    <text evidence="12">The sequence shown here is derived from an EMBL/GenBank/DDBJ whole genome shotgun (WGS) entry which is preliminary data.</text>
</comment>
<dbReference type="PANTHER" id="PTHR33695:SF1">
    <property type="entry name" value="LIPOPROTEIN SIGNAL PEPTIDASE"/>
    <property type="match status" value="1"/>
</dbReference>
<protein>
    <recommendedName>
        <fullName evidence="9">Lipoprotein signal peptidase</fullName>
        <ecNumber evidence="9">3.4.23.36</ecNumber>
    </recommendedName>
    <alternativeName>
        <fullName evidence="9">Prolipoprotein signal peptidase</fullName>
    </alternativeName>
    <alternativeName>
        <fullName evidence="9">Signal peptidase II</fullName>
        <shortName evidence="9">SPase II</shortName>
    </alternativeName>
</protein>
<feature type="transmembrane region" description="Helical" evidence="9">
    <location>
        <begin position="73"/>
        <end position="91"/>
    </location>
</feature>
<dbReference type="PRINTS" id="PR00781">
    <property type="entry name" value="LIPOSIGPTASE"/>
</dbReference>
<evidence type="ECO:0000256" key="7">
    <source>
        <dbReference type="ARBA" id="ARBA00022989"/>
    </source>
</evidence>
<comment type="subcellular location">
    <subcellularLocation>
        <location evidence="9">Cell membrane</location>
        <topology evidence="9">Multi-pass membrane protein</topology>
    </subcellularLocation>
</comment>
<dbReference type="PROSITE" id="PS00855">
    <property type="entry name" value="SPASE_II"/>
    <property type="match status" value="1"/>
</dbReference>
<accession>A0A8J2UN52</accession>
<evidence type="ECO:0000256" key="3">
    <source>
        <dbReference type="ARBA" id="ARBA00022670"/>
    </source>
</evidence>
<comment type="catalytic activity">
    <reaction evidence="9 10">
        <text>Release of signal peptides from bacterial membrane prolipoproteins. Hydrolyzes -Xaa-Yaa-Zaa-|-(S,diacylglyceryl)Cys-, in which Xaa is hydrophobic (preferably Leu), and Yaa (Ala or Ser) and Zaa (Gly or Ala) have small, neutral side chains.</text>
        <dbReference type="EC" id="3.4.23.36"/>
    </reaction>
</comment>
<evidence type="ECO:0000256" key="1">
    <source>
        <dbReference type="ARBA" id="ARBA00006139"/>
    </source>
</evidence>
<dbReference type="PANTHER" id="PTHR33695">
    <property type="entry name" value="LIPOPROTEIN SIGNAL PEPTIDASE"/>
    <property type="match status" value="1"/>
</dbReference>
<keyword evidence="3 9" id="KW-0645">Protease</keyword>
<feature type="active site" evidence="9">
    <location>
        <position position="143"/>
    </location>
</feature>
<dbReference type="GO" id="GO:0004190">
    <property type="term" value="F:aspartic-type endopeptidase activity"/>
    <property type="evidence" value="ECO:0007669"/>
    <property type="project" value="UniProtKB-UniRule"/>
</dbReference>
<feature type="transmembrane region" description="Helical" evidence="9">
    <location>
        <begin position="6"/>
        <end position="25"/>
    </location>
</feature>
<keyword evidence="8 9" id="KW-0472">Membrane</keyword>
<name>A0A8J2UN52_9BURK</name>
<dbReference type="HAMAP" id="MF_00161">
    <property type="entry name" value="LspA"/>
    <property type="match status" value="1"/>
</dbReference>
<dbReference type="Proteomes" id="UP000620266">
    <property type="component" value="Unassembled WGS sequence"/>
</dbReference>
<dbReference type="EMBL" id="BMCG01000003">
    <property type="protein sequence ID" value="GGC10105.1"/>
    <property type="molecule type" value="Genomic_DNA"/>
</dbReference>
<comment type="function">
    <text evidence="9 10">This protein specifically catalyzes the removal of signal peptides from prolipoproteins.</text>
</comment>
<feature type="transmembrane region" description="Helical" evidence="9">
    <location>
        <begin position="135"/>
        <end position="155"/>
    </location>
</feature>
<keyword evidence="6 9" id="KW-0378">Hydrolase</keyword>
<keyword evidence="5 9" id="KW-0064">Aspartyl protease</keyword>
<reference evidence="12" key="1">
    <citation type="journal article" date="2014" name="Int. J. Syst. Evol. Microbiol.">
        <title>Complete genome sequence of Corynebacterium casei LMG S-19264T (=DSM 44701T), isolated from a smear-ripened cheese.</title>
        <authorList>
            <consortium name="US DOE Joint Genome Institute (JGI-PGF)"/>
            <person name="Walter F."/>
            <person name="Albersmeier A."/>
            <person name="Kalinowski J."/>
            <person name="Ruckert C."/>
        </authorList>
    </citation>
    <scope>NUCLEOTIDE SEQUENCE</scope>
    <source>
        <strain evidence="12">CCM 7086</strain>
    </source>
</reference>
<keyword evidence="4 9" id="KW-0812">Transmembrane</keyword>
<reference evidence="12" key="2">
    <citation type="submission" date="2020-09" db="EMBL/GenBank/DDBJ databases">
        <authorList>
            <person name="Sun Q."/>
            <person name="Sedlacek I."/>
        </authorList>
    </citation>
    <scope>NUCLEOTIDE SEQUENCE</scope>
    <source>
        <strain evidence="12">CCM 7086</strain>
    </source>
</reference>
<keyword evidence="2 9" id="KW-1003">Cell membrane</keyword>
<comment type="similarity">
    <text evidence="1 9 11">Belongs to the peptidase A8 family.</text>
</comment>
<evidence type="ECO:0000313" key="13">
    <source>
        <dbReference type="Proteomes" id="UP000620266"/>
    </source>
</evidence>
<evidence type="ECO:0000256" key="11">
    <source>
        <dbReference type="RuleBase" id="RU004181"/>
    </source>
</evidence>
<keyword evidence="12" id="KW-0449">Lipoprotein</keyword>
<evidence type="ECO:0000256" key="4">
    <source>
        <dbReference type="ARBA" id="ARBA00022692"/>
    </source>
</evidence>
<gene>
    <name evidence="9 12" type="primary">lspA</name>
    <name evidence="12" type="ORF">GCM10007205_19000</name>
</gene>
<dbReference type="EC" id="3.4.23.36" evidence="9"/>
<evidence type="ECO:0000256" key="8">
    <source>
        <dbReference type="ARBA" id="ARBA00023136"/>
    </source>
</evidence>
<evidence type="ECO:0000313" key="12">
    <source>
        <dbReference type="EMBL" id="GGC10105.1"/>
    </source>
</evidence>
<evidence type="ECO:0000256" key="9">
    <source>
        <dbReference type="HAMAP-Rule" id="MF_00161"/>
    </source>
</evidence>
<comment type="pathway">
    <text evidence="9">Protein modification; lipoprotein biosynthesis (signal peptide cleavage).</text>
</comment>
<dbReference type="AlphaFoldDB" id="A0A8J2UN52"/>
<sequence>MANKRSLSSAGLLPWLGIATIIILLDQITKIAAVRMLAYGESVAITSFFNFVHVYNKGAAFSFLASETGWQRYFFTILGLAAAVFIIYLLKKHAGQRLFSWALALILGGALGNVIDRLLYGHVIDFLDFHVGGWHWPAFNVADSAICIGAVLFIYDELRRVGK</sequence>
<feature type="active site" evidence="9">
    <location>
        <position position="125"/>
    </location>
</feature>
<dbReference type="InterPro" id="IPR001872">
    <property type="entry name" value="Peptidase_A8"/>
</dbReference>
<proteinExistence type="inferred from homology"/>
<dbReference type="GO" id="GO:0006508">
    <property type="term" value="P:proteolysis"/>
    <property type="evidence" value="ECO:0007669"/>
    <property type="project" value="UniProtKB-KW"/>
</dbReference>
<evidence type="ECO:0000256" key="2">
    <source>
        <dbReference type="ARBA" id="ARBA00022475"/>
    </source>
</evidence>
<keyword evidence="13" id="KW-1185">Reference proteome</keyword>
<feature type="transmembrane region" description="Helical" evidence="9">
    <location>
        <begin position="98"/>
        <end position="115"/>
    </location>
</feature>
<dbReference type="RefSeq" id="WP_188395972.1">
    <property type="nucleotide sequence ID" value="NZ_BMCG01000003.1"/>
</dbReference>
<evidence type="ECO:0000256" key="10">
    <source>
        <dbReference type="RuleBase" id="RU000594"/>
    </source>
</evidence>
<organism evidence="12 13">
    <name type="scientific">Oxalicibacterium flavum</name>
    <dbReference type="NCBI Taxonomy" id="179467"/>
    <lineage>
        <taxon>Bacteria</taxon>
        <taxon>Pseudomonadati</taxon>
        <taxon>Pseudomonadota</taxon>
        <taxon>Betaproteobacteria</taxon>
        <taxon>Burkholderiales</taxon>
        <taxon>Oxalobacteraceae</taxon>
        <taxon>Oxalicibacterium</taxon>
    </lineage>
</organism>
<dbReference type="NCBIfam" id="TIGR00077">
    <property type="entry name" value="lspA"/>
    <property type="match status" value="1"/>
</dbReference>
<evidence type="ECO:0000256" key="5">
    <source>
        <dbReference type="ARBA" id="ARBA00022750"/>
    </source>
</evidence>
<dbReference type="UniPathway" id="UPA00665"/>
<keyword evidence="7 9" id="KW-1133">Transmembrane helix</keyword>
<evidence type="ECO:0000256" key="6">
    <source>
        <dbReference type="ARBA" id="ARBA00022801"/>
    </source>
</evidence>
<dbReference type="Pfam" id="PF01252">
    <property type="entry name" value="Peptidase_A8"/>
    <property type="match status" value="1"/>
</dbReference>